<keyword evidence="2 3" id="KW-0975">Bacterial flagellum</keyword>
<evidence type="ECO:0000256" key="2">
    <source>
        <dbReference type="ARBA" id="ARBA00023143"/>
    </source>
</evidence>
<dbReference type="PANTHER" id="PTHR42792:SF2">
    <property type="entry name" value="FLAGELLIN"/>
    <property type="match status" value="1"/>
</dbReference>
<dbReference type="Pfam" id="PF00700">
    <property type="entry name" value="Flagellin_C"/>
    <property type="match status" value="1"/>
</dbReference>
<dbReference type="InterPro" id="IPR046358">
    <property type="entry name" value="Flagellin_C"/>
</dbReference>
<evidence type="ECO:0000313" key="6">
    <source>
        <dbReference type="EMBL" id="AXC14836.1"/>
    </source>
</evidence>
<keyword evidence="7" id="KW-1185">Reference proteome</keyword>
<feature type="domain" description="Flagellin C-terminal" evidence="5">
    <location>
        <begin position="452"/>
        <end position="536"/>
    </location>
</feature>
<dbReference type="SUPFAM" id="SSF64518">
    <property type="entry name" value="Phase 1 flagellin"/>
    <property type="match status" value="1"/>
</dbReference>
<evidence type="ECO:0000313" key="7">
    <source>
        <dbReference type="Proteomes" id="UP000253606"/>
    </source>
</evidence>
<feature type="domain" description="Flagellin N-terminal" evidence="4">
    <location>
        <begin position="5"/>
        <end position="141"/>
    </location>
</feature>
<comment type="function">
    <text evidence="3">Flagellin is the subunit protein which polymerizes to form the filaments of bacterial flagella.</text>
</comment>
<evidence type="ECO:0000259" key="5">
    <source>
        <dbReference type="Pfam" id="PF00700"/>
    </source>
</evidence>
<comment type="subcellular location">
    <subcellularLocation>
        <location evidence="3">Secreted</location>
    </subcellularLocation>
    <subcellularLocation>
        <location evidence="3">Bacterial flagellum</location>
    </subcellularLocation>
</comment>
<keyword evidence="6" id="KW-0966">Cell projection</keyword>
<protein>
    <recommendedName>
        <fullName evidence="3">Flagellin</fullName>
    </recommendedName>
</protein>
<keyword evidence="6" id="KW-0969">Cilium</keyword>
<dbReference type="InterPro" id="IPR001492">
    <property type="entry name" value="Flagellin"/>
</dbReference>
<dbReference type="GO" id="GO:0005198">
    <property type="term" value="F:structural molecule activity"/>
    <property type="evidence" value="ECO:0007669"/>
    <property type="project" value="UniProtKB-UniRule"/>
</dbReference>
<dbReference type="Gene3D" id="1.20.120.340">
    <property type="entry name" value="Flagellar protein FliS"/>
    <property type="match status" value="1"/>
</dbReference>
<dbReference type="GO" id="GO:0009288">
    <property type="term" value="C:bacterial-type flagellum"/>
    <property type="evidence" value="ECO:0007669"/>
    <property type="project" value="UniProtKB-SubCell"/>
</dbReference>
<keyword evidence="3" id="KW-0964">Secreted</keyword>
<dbReference type="PRINTS" id="PR00207">
    <property type="entry name" value="FLAGELLIN"/>
</dbReference>
<keyword evidence="6" id="KW-0282">Flagellum</keyword>
<proteinExistence type="inferred from homology"/>
<reference evidence="6 7" key="1">
    <citation type="journal article" date="2018" name="Front. Microbiol.">
        <title>Hydrolytic Capabilities as a Key to Environmental Success: Chitinolytic and Cellulolytic Acidobacteria From Acidic Sub-arctic Soils and Boreal Peatlands.</title>
        <authorList>
            <person name="Belova S.E."/>
            <person name="Ravin N.V."/>
            <person name="Pankratov T.A."/>
            <person name="Rakitin A.L."/>
            <person name="Ivanova A.A."/>
            <person name="Beletsky A.V."/>
            <person name="Mardanov A.V."/>
            <person name="Sinninghe Damste J.S."/>
            <person name="Dedysh S.N."/>
        </authorList>
    </citation>
    <scope>NUCLEOTIDE SEQUENCE [LARGE SCALE GENOMIC DNA]</scope>
    <source>
        <strain evidence="6 7">SBC82</strain>
    </source>
</reference>
<dbReference type="Gene3D" id="1.20.1330.10">
    <property type="entry name" value="f41 fragment of flagellin, N-terminal domain"/>
    <property type="match status" value="2"/>
</dbReference>
<evidence type="ECO:0000256" key="3">
    <source>
        <dbReference type="RuleBase" id="RU362073"/>
    </source>
</evidence>
<evidence type="ECO:0000256" key="1">
    <source>
        <dbReference type="ARBA" id="ARBA00005709"/>
    </source>
</evidence>
<dbReference type="Pfam" id="PF00669">
    <property type="entry name" value="Flagellin_N"/>
    <property type="match status" value="1"/>
</dbReference>
<accession>A0A2Z5G8F7</accession>
<organism evidence="6 7">
    <name type="scientific">Acidisarcina polymorpha</name>
    <dbReference type="NCBI Taxonomy" id="2211140"/>
    <lineage>
        <taxon>Bacteria</taxon>
        <taxon>Pseudomonadati</taxon>
        <taxon>Acidobacteriota</taxon>
        <taxon>Terriglobia</taxon>
        <taxon>Terriglobales</taxon>
        <taxon>Acidobacteriaceae</taxon>
        <taxon>Acidisarcina</taxon>
    </lineage>
</organism>
<comment type="similarity">
    <text evidence="1 3">Belongs to the bacterial flagellin family.</text>
</comment>
<dbReference type="KEGG" id="abas:ACPOL_5588"/>
<dbReference type="AlphaFoldDB" id="A0A2Z5G8F7"/>
<dbReference type="GO" id="GO:0005576">
    <property type="term" value="C:extracellular region"/>
    <property type="evidence" value="ECO:0007669"/>
    <property type="project" value="UniProtKB-SubCell"/>
</dbReference>
<dbReference type="RefSeq" id="WP_161557566.1">
    <property type="nucleotide sequence ID" value="NZ_CP030840.1"/>
</dbReference>
<sequence length="537" mass="51941">MSLGVLNNISAIYAQNNLSTTQANLQKTLEQLSSGSRINSGADDPAGLSISNGLAANEAALTQSSQNATSGVGLLQVADGALSQVNSLLNRAITLATEAGNGTLDSAQGAAAQQEYGDILSEINTIGSSTEFNGNAVFSSAQSNIFTSDGTTTGTNSYNVGVGTLSTTSGVGVTAPGTSSGTGSTASLAPLLTKAGAAAATYTAAVKSVSTLTLTGTLASTDNVIGTLQLYAGSTAYTINTGTTGETVAALDAQIAADTGGTTAVGGAAITITAGTAGVANAIVLGTSTLEDTTAGAVTASSGALAAANGTAGADTVNYAASASQTYSINAHSAADTFTNSGLSVTFGTGANAVTTNVIFTGTGGIDTLAQLDANIVTAAASAGAGTIAATVTGNNVAYTASASGSAADFTINGGVNDILASSASSSGSPSAGATLSGTSLSTSTGAASALTAIYNAINDVSYQRGAVGANINTLTAVSEVESTQNVNVTAAQNSISATDYGQATSNLSKYEILSQTGISALAQTNSVQQEVLKLLQ</sequence>
<dbReference type="PANTHER" id="PTHR42792">
    <property type="entry name" value="FLAGELLIN"/>
    <property type="match status" value="1"/>
</dbReference>
<gene>
    <name evidence="6" type="ORF">ACPOL_5588</name>
</gene>
<dbReference type="InterPro" id="IPR001029">
    <property type="entry name" value="Flagellin_N"/>
</dbReference>
<evidence type="ECO:0000259" key="4">
    <source>
        <dbReference type="Pfam" id="PF00669"/>
    </source>
</evidence>
<dbReference type="Proteomes" id="UP000253606">
    <property type="component" value="Chromosome"/>
</dbReference>
<dbReference type="EMBL" id="CP030840">
    <property type="protein sequence ID" value="AXC14836.1"/>
    <property type="molecule type" value="Genomic_DNA"/>
</dbReference>
<name>A0A2Z5G8F7_9BACT</name>